<reference evidence="2" key="1">
    <citation type="submission" date="2018-05" db="EMBL/GenBank/DDBJ databases">
        <authorList>
            <person name="Li Y."/>
        </authorList>
    </citation>
    <scope>NUCLEOTIDE SEQUENCE [LARGE SCALE GENOMIC DNA]</scope>
    <source>
        <strain evidence="2">sk1b4</strain>
    </source>
</reference>
<dbReference type="OrthoDB" id="13546at2"/>
<dbReference type="InterPro" id="IPR007511">
    <property type="entry name" value="DUF501"/>
</dbReference>
<accession>A0A2V1KDT3</accession>
<dbReference type="AlphaFoldDB" id="A0A2V1KDT3"/>
<dbReference type="Pfam" id="PF04417">
    <property type="entry name" value="DUF501"/>
    <property type="match status" value="1"/>
</dbReference>
<keyword evidence="2" id="KW-1185">Reference proteome</keyword>
<dbReference type="Proteomes" id="UP000245283">
    <property type="component" value="Unassembled WGS sequence"/>
</dbReference>
<proteinExistence type="predicted"/>
<protein>
    <submittedName>
        <fullName evidence="1">DUF501 domain-containing protein</fullName>
    </submittedName>
</protein>
<evidence type="ECO:0000313" key="1">
    <source>
        <dbReference type="EMBL" id="PWF27771.1"/>
    </source>
</evidence>
<sequence>MGANVTELREGDREEFSAQLGREPRGLVAVGARCACGRPAVTVTSPRLPDGSPFPTLFYLSLPYLVYQISRLEADGKMAEYNEALAEDPELAEAHARAHRSYVERRSVLGDVPEISGVSAGGMPNRVKCLHALAGYALAVGSGVCPIGDMALDAVGWDGSVCHCDDDSKEKLA</sequence>
<dbReference type="PANTHER" id="PTHR37163">
    <property type="entry name" value="CONSERVED PROTEIN"/>
    <property type="match status" value="1"/>
</dbReference>
<gene>
    <name evidence="1" type="ORF">DD236_02460</name>
</gene>
<comment type="caution">
    <text evidence="1">The sequence shown here is derived from an EMBL/GenBank/DDBJ whole genome shotgun (WGS) entry which is preliminary data.</text>
</comment>
<organism evidence="1 2">
    <name type="scientific">Ancrocorticia populi</name>
    <dbReference type="NCBI Taxonomy" id="2175228"/>
    <lineage>
        <taxon>Bacteria</taxon>
        <taxon>Bacillati</taxon>
        <taxon>Actinomycetota</taxon>
        <taxon>Actinomycetes</taxon>
        <taxon>Actinomycetales</taxon>
        <taxon>Actinomycetaceae</taxon>
        <taxon>Ancrocorticia</taxon>
    </lineage>
</organism>
<evidence type="ECO:0000313" key="2">
    <source>
        <dbReference type="Proteomes" id="UP000245283"/>
    </source>
</evidence>
<dbReference type="PANTHER" id="PTHR37163:SF1">
    <property type="entry name" value="DUF501 DOMAIN-CONTAINING PROTEIN"/>
    <property type="match status" value="1"/>
</dbReference>
<dbReference type="EMBL" id="QETB01000001">
    <property type="protein sequence ID" value="PWF27771.1"/>
    <property type="molecule type" value="Genomic_DNA"/>
</dbReference>
<name>A0A2V1KDT3_9ACTO</name>